<proteinExistence type="inferred from homology"/>
<comment type="function">
    <text evidence="1 10">Controls the rotational direction of flagella during chemotaxis.</text>
</comment>
<evidence type="ECO:0000256" key="7">
    <source>
        <dbReference type="ARBA" id="ARBA00022779"/>
    </source>
</evidence>
<reference evidence="11 12" key="1">
    <citation type="submission" date="2024-06" db="EMBL/GenBank/DDBJ databases">
        <title>Sorghum-associated microbial communities from plants grown in Nebraska, USA.</title>
        <authorList>
            <person name="Schachtman D."/>
        </authorList>
    </citation>
    <scope>NUCLEOTIDE SEQUENCE [LARGE SCALE GENOMIC DNA]</scope>
    <source>
        <strain evidence="11 12">1757</strain>
    </source>
</reference>
<evidence type="ECO:0000256" key="8">
    <source>
        <dbReference type="ARBA" id="ARBA00022989"/>
    </source>
</evidence>
<dbReference type="InterPro" id="IPR005503">
    <property type="entry name" value="FliL"/>
</dbReference>
<keyword evidence="10" id="KW-0997">Cell inner membrane</keyword>
<comment type="subcellular location">
    <subcellularLocation>
        <location evidence="10">Cell inner membrane</location>
    </subcellularLocation>
    <subcellularLocation>
        <location evidence="2">Cell membrane</location>
        <topology evidence="2">Single-pass membrane protein</topology>
    </subcellularLocation>
</comment>
<sequence length="166" mass="17646">MVDDGQTGEVVDTPPERKSRKLPVIAVSAVLLLALGIGGYAWQSGQSVPAGAGKSTPKVVGVELYLPLDPAFVVNFRDAESLRYLQVGVTLMSHDPAAIEVAKAADPVIRDALVALFSNQDFTIISDAAGRQKLQGEALAAVRKIVRARLGRPGIDALYFTSFVMQ</sequence>
<keyword evidence="8 10" id="KW-1133">Transmembrane helix</keyword>
<keyword evidence="7 10" id="KW-0283">Flagellar rotation</keyword>
<protein>
    <recommendedName>
        <fullName evidence="10">Flagellar protein FliL</fullName>
    </recommendedName>
</protein>
<evidence type="ECO:0000256" key="6">
    <source>
        <dbReference type="ARBA" id="ARBA00022692"/>
    </source>
</evidence>
<keyword evidence="11" id="KW-0969">Cilium</keyword>
<evidence type="ECO:0000256" key="3">
    <source>
        <dbReference type="ARBA" id="ARBA00008281"/>
    </source>
</evidence>
<dbReference type="Pfam" id="PF03748">
    <property type="entry name" value="FliL"/>
    <property type="match status" value="1"/>
</dbReference>
<dbReference type="RefSeq" id="WP_354552609.1">
    <property type="nucleotide sequence ID" value="NZ_JBEPSD010000003.1"/>
</dbReference>
<name>A0ABV2Q0R1_9GAMM</name>
<evidence type="ECO:0000313" key="12">
    <source>
        <dbReference type="Proteomes" id="UP001549251"/>
    </source>
</evidence>
<keyword evidence="6 10" id="KW-0812">Transmembrane</keyword>
<comment type="similarity">
    <text evidence="3 10">Belongs to the FliL family.</text>
</comment>
<keyword evidence="4" id="KW-1003">Cell membrane</keyword>
<feature type="transmembrane region" description="Helical" evidence="10">
    <location>
        <begin position="22"/>
        <end position="42"/>
    </location>
</feature>
<dbReference type="Proteomes" id="UP001549251">
    <property type="component" value="Unassembled WGS sequence"/>
</dbReference>
<evidence type="ECO:0000256" key="4">
    <source>
        <dbReference type="ARBA" id="ARBA00022475"/>
    </source>
</evidence>
<evidence type="ECO:0000256" key="10">
    <source>
        <dbReference type="RuleBase" id="RU364125"/>
    </source>
</evidence>
<dbReference type="PANTHER" id="PTHR35091">
    <property type="entry name" value="FLAGELLAR PROTEIN FLIL"/>
    <property type="match status" value="1"/>
</dbReference>
<evidence type="ECO:0000256" key="1">
    <source>
        <dbReference type="ARBA" id="ARBA00002254"/>
    </source>
</evidence>
<evidence type="ECO:0000313" key="11">
    <source>
        <dbReference type="EMBL" id="MET4570885.1"/>
    </source>
</evidence>
<evidence type="ECO:0000256" key="2">
    <source>
        <dbReference type="ARBA" id="ARBA00004162"/>
    </source>
</evidence>
<keyword evidence="11" id="KW-0282">Flagellum</keyword>
<keyword evidence="11" id="KW-0966">Cell projection</keyword>
<dbReference type="PANTHER" id="PTHR35091:SF2">
    <property type="entry name" value="FLAGELLAR PROTEIN FLIL"/>
    <property type="match status" value="1"/>
</dbReference>
<evidence type="ECO:0000256" key="5">
    <source>
        <dbReference type="ARBA" id="ARBA00022500"/>
    </source>
</evidence>
<keyword evidence="9 10" id="KW-0472">Membrane</keyword>
<comment type="caution">
    <text evidence="11">The sequence shown here is derived from an EMBL/GenBank/DDBJ whole genome shotgun (WGS) entry which is preliminary data.</text>
</comment>
<evidence type="ECO:0000256" key="9">
    <source>
        <dbReference type="ARBA" id="ARBA00023136"/>
    </source>
</evidence>
<gene>
    <name evidence="11" type="ORF">ABIE04_003264</name>
</gene>
<dbReference type="EMBL" id="JBEPSD010000003">
    <property type="protein sequence ID" value="MET4570885.1"/>
    <property type="molecule type" value="Genomic_DNA"/>
</dbReference>
<keyword evidence="5 10" id="KW-0145">Chemotaxis</keyword>
<accession>A0ABV2Q0R1</accession>
<organism evidence="11 12">
    <name type="scientific">Rhodanobacter soli</name>
    <dbReference type="NCBI Taxonomy" id="590609"/>
    <lineage>
        <taxon>Bacteria</taxon>
        <taxon>Pseudomonadati</taxon>
        <taxon>Pseudomonadota</taxon>
        <taxon>Gammaproteobacteria</taxon>
        <taxon>Lysobacterales</taxon>
        <taxon>Rhodanobacteraceae</taxon>
        <taxon>Rhodanobacter</taxon>
    </lineage>
</organism>
<keyword evidence="12" id="KW-1185">Reference proteome</keyword>